<dbReference type="Proteomes" id="UP000271889">
    <property type="component" value="Unassembled WGS sequence"/>
</dbReference>
<keyword evidence="2" id="KW-1185">Reference proteome</keyword>
<dbReference type="AlphaFoldDB" id="A0A3P6RFC7"/>
<sequence>LFFYSYHNHSFFLKVQLLSSIIIALGGQTRPNSFGRHPLLDSKRSEEIC</sequence>
<accession>A0A3P6RFC7</accession>
<evidence type="ECO:0000313" key="2">
    <source>
        <dbReference type="Proteomes" id="UP000271889"/>
    </source>
</evidence>
<reference evidence="1 2" key="1">
    <citation type="submission" date="2018-11" db="EMBL/GenBank/DDBJ databases">
        <authorList>
            <consortium name="Pathogen Informatics"/>
        </authorList>
    </citation>
    <scope>NUCLEOTIDE SEQUENCE [LARGE SCALE GENOMIC DNA]</scope>
</reference>
<proteinExistence type="predicted"/>
<dbReference type="EMBL" id="UYRV01007422">
    <property type="protein sequence ID" value="VDK54603.1"/>
    <property type="molecule type" value="Genomic_DNA"/>
</dbReference>
<organism evidence="1 2">
    <name type="scientific">Cylicostephanus goldi</name>
    <name type="common">Nematode worm</name>
    <dbReference type="NCBI Taxonomy" id="71465"/>
    <lineage>
        <taxon>Eukaryota</taxon>
        <taxon>Metazoa</taxon>
        <taxon>Ecdysozoa</taxon>
        <taxon>Nematoda</taxon>
        <taxon>Chromadorea</taxon>
        <taxon>Rhabditida</taxon>
        <taxon>Rhabditina</taxon>
        <taxon>Rhabditomorpha</taxon>
        <taxon>Strongyloidea</taxon>
        <taxon>Strongylidae</taxon>
        <taxon>Cylicostephanus</taxon>
    </lineage>
</organism>
<gene>
    <name evidence="1" type="ORF">CGOC_LOCUS3055</name>
</gene>
<evidence type="ECO:0000313" key="1">
    <source>
        <dbReference type="EMBL" id="VDK54603.1"/>
    </source>
</evidence>
<name>A0A3P6RFC7_CYLGO</name>
<feature type="non-terminal residue" evidence="1">
    <location>
        <position position="1"/>
    </location>
</feature>
<protein>
    <submittedName>
        <fullName evidence="1">Uncharacterized protein</fullName>
    </submittedName>
</protein>